<evidence type="ECO:0000256" key="5">
    <source>
        <dbReference type="SAM" id="Phobius"/>
    </source>
</evidence>
<keyword evidence="4 5" id="KW-0472">Membrane</keyword>
<feature type="transmembrane region" description="Helical" evidence="5">
    <location>
        <begin position="33"/>
        <end position="53"/>
    </location>
</feature>
<dbReference type="Pfam" id="PF03595">
    <property type="entry name" value="SLAC1"/>
    <property type="match status" value="1"/>
</dbReference>
<feature type="transmembrane region" description="Helical" evidence="5">
    <location>
        <begin position="208"/>
        <end position="227"/>
    </location>
</feature>
<evidence type="ECO:0000256" key="4">
    <source>
        <dbReference type="ARBA" id="ARBA00023136"/>
    </source>
</evidence>
<feature type="transmembrane region" description="Helical" evidence="5">
    <location>
        <begin position="91"/>
        <end position="112"/>
    </location>
</feature>
<accession>A0A1H7MKB3</accession>
<gene>
    <name evidence="6" type="ORF">SAMN05216439_0006</name>
</gene>
<dbReference type="InterPro" id="IPR052951">
    <property type="entry name" value="Tellurite_res_ion_channel"/>
</dbReference>
<evidence type="ECO:0000256" key="3">
    <source>
        <dbReference type="ARBA" id="ARBA00022989"/>
    </source>
</evidence>
<dbReference type="RefSeq" id="WP_069575469.1">
    <property type="nucleotide sequence ID" value="NZ_FOAK01000010.1"/>
</dbReference>
<sequence>MLIKKIPIPIAGLALALLSLGNLLQDMNPNVKYLFGAMGAIIIVLTILKAIFYPEDVKDDFKNPVIASSSGTFSMSLMLSSTYALEFMPNISYIVWIIGISLHILLMIYFTYHFIIRNFNITDVYPSYWIVYVGVSMAAITAPLHGHKEIGFIFLVISFISMLITLPLMIYRYVKYSEMPDANKPTTCIFTALMSILLVGYINSAPAISTAFIICLYCIACLFYIFSFYKLVEYRTLKFYPSFAAFTFPFVISALATKDIVKIVGSNTLLSSVQTVETLIAVIVVFYVLFEYCEFLKNSKKSRN</sequence>
<organism evidence="6 7">
    <name type="scientific">Methanobrevibacter gottschalkii</name>
    <dbReference type="NCBI Taxonomy" id="190974"/>
    <lineage>
        <taxon>Archaea</taxon>
        <taxon>Methanobacteriati</taxon>
        <taxon>Methanobacteriota</taxon>
        <taxon>Methanomada group</taxon>
        <taxon>Methanobacteria</taxon>
        <taxon>Methanobacteriales</taxon>
        <taxon>Methanobacteriaceae</taxon>
        <taxon>Methanobrevibacter</taxon>
    </lineage>
</organism>
<feature type="transmembrane region" description="Helical" evidence="5">
    <location>
        <begin position="269"/>
        <end position="290"/>
    </location>
</feature>
<protein>
    <submittedName>
        <fullName evidence="6">Exfoliative toxin A/B</fullName>
    </submittedName>
</protein>
<reference evidence="6 7" key="1">
    <citation type="submission" date="2016-10" db="EMBL/GenBank/DDBJ databases">
        <authorList>
            <person name="de Groot N.N."/>
        </authorList>
    </citation>
    <scope>NUCLEOTIDE SEQUENCE [LARGE SCALE GENOMIC DNA]</scope>
    <source>
        <strain evidence="6 7">DSM 11978</strain>
    </source>
</reference>
<keyword evidence="3 5" id="KW-1133">Transmembrane helix</keyword>
<dbReference type="Proteomes" id="UP000199506">
    <property type="component" value="Unassembled WGS sequence"/>
</dbReference>
<dbReference type="Gene3D" id="1.50.10.150">
    <property type="entry name" value="Voltage-dependent anion channel"/>
    <property type="match status" value="1"/>
</dbReference>
<dbReference type="PANTHER" id="PTHR37955:SF1">
    <property type="entry name" value="DEP DOMAIN-CONTAINING PROTEIN"/>
    <property type="match status" value="1"/>
</dbReference>
<dbReference type="OrthoDB" id="82148at2157"/>
<evidence type="ECO:0000256" key="2">
    <source>
        <dbReference type="ARBA" id="ARBA00022692"/>
    </source>
</evidence>
<proteinExistence type="predicted"/>
<comment type="subcellular location">
    <subcellularLocation>
        <location evidence="1">Membrane</location>
        <topology evidence="1">Multi-pass membrane protein</topology>
    </subcellularLocation>
</comment>
<dbReference type="InterPro" id="IPR004695">
    <property type="entry name" value="SLAC1/Mae1/Ssu1/TehA"/>
</dbReference>
<keyword evidence="2 5" id="KW-0812">Transmembrane</keyword>
<dbReference type="PANTHER" id="PTHR37955">
    <property type="entry name" value="TELLURITE RESISTANCE PROTEIN TEHA"/>
    <property type="match status" value="1"/>
</dbReference>
<dbReference type="AlphaFoldDB" id="A0A1H7MKB3"/>
<dbReference type="CDD" id="cd09325">
    <property type="entry name" value="TDT_C4-dicarb_trans"/>
    <property type="match status" value="1"/>
</dbReference>
<dbReference type="EMBL" id="FOAK01000010">
    <property type="protein sequence ID" value="SEL11509.1"/>
    <property type="molecule type" value="Genomic_DNA"/>
</dbReference>
<feature type="transmembrane region" description="Helical" evidence="5">
    <location>
        <begin position="150"/>
        <end position="174"/>
    </location>
</feature>
<evidence type="ECO:0000256" key="1">
    <source>
        <dbReference type="ARBA" id="ARBA00004141"/>
    </source>
</evidence>
<dbReference type="GO" id="GO:0005886">
    <property type="term" value="C:plasma membrane"/>
    <property type="evidence" value="ECO:0007669"/>
    <property type="project" value="TreeGrafter"/>
</dbReference>
<evidence type="ECO:0000313" key="6">
    <source>
        <dbReference type="EMBL" id="SEL11509.1"/>
    </source>
</evidence>
<dbReference type="GO" id="GO:0046583">
    <property type="term" value="F:monoatomic cation efflux transmembrane transporter activity"/>
    <property type="evidence" value="ECO:0007669"/>
    <property type="project" value="TreeGrafter"/>
</dbReference>
<feature type="transmembrane region" description="Helical" evidence="5">
    <location>
        <begin position="186"/>
        <end position="202"/>
    </location>
</feature>
<feature type="transmembrane region" description="Helical" evidence="5">
    <location>
        <begin position="239"/>
        <end position="257"/>
    </location>
</feature>
<feature type="transmembrane region" description="Helical" evidence="5">
    <location>
        <begin position="124"/>
        <end position="144"/>
    </location>
</feature>
<name>A0A1H7MKB3_9EURY</name>
<dbReference type="InterPro" id="IPR038665">
    <property type="entry name" value="Voltage-dep_anion_channel_sf"/>
</dbReference>
<evidence type="ECO:0000313" key="7">
    <source>
        <dbReference type="Proteomes" id="UP000199506"/>
    </source>
</evidence>